<evidence type="ECO:0000313" key="1">
    <source>
        <dbReference type="EMBL" id="KIN94957.1"/>
    </source>
</evidence>
<gene>
    <name evidence="1" type="ORF">M404DRAFT_11211</name>
</gene>
<keyword evidence="2" id="KW-1185">Reference proteome</keyword>
<evidence type="ECO:0000313" key="2">
    <source>
        <dbReference type="Proteomes" id="UP000054217"/>
    </source>
</evidence>
<reference evidence="1 2" key="1">
    <citation type="submission" date="2014-04" db="EMBL/GenBank/DDBJ databases">
        <authorList>
            <consortium name="DOE Joint Genome Institute"/>
            <person name="Kuo A."/>
            <person name="Kohler A."/>
            <person name="Costa M.D."/>
            <person name="Nagy L.G."/>
            <person name="Floudas D."/>
            <person name="Copeland A."/>
            <person name="Barry K.W."/>
            <person name="Cichocki N."/>
            <person name="Veneault-Fourrey C."/>
            <person name="LaButti K."/>
            <person name="Lindquist E.A."/>
            <person name="Lipzen A."/>
            <person name="Lundell T."/>
            <person name="Morin E."/>
            <person name="Murat C."/>
            <person name="Sun H."/>
            <person name="Tunlid A."/>
            <person name="Henrissat B."/>
            <person name="Grigoriev I.V."/>
            <person name="Hibbett D.S."/>
            <person name="Martin F."/>
            <person name="Nordberg H.P."/>
            <person name="Cantor M.N."/>
            <person name="Hua S.X."/>
        </authorList>
    </citation>
    <scope>NUCLEOTIDE SEQUENCE [LARGE SCALE GENOMIC DNA]</scope>
    <source>
        <strain evidence="1 2">Marx 270</strain>
    </source>
</reference>
<name>A0A0C3ID44_PISTI</name>
<dbReference type="HOGENOM" id="CLU_1687388_0_0_1"/>
<dbReference type="EMBL" id="KN832081">
    <property type="protein sequence ID" value="KIN94957.1"/>
    <property type="molecule type" value="Genomic_DNA"/>
</dbReference>
<sequence length="156" mass="17151">MVKIMEISMIMAAISSQGIDLNDKIKALILVHSMSQAWDQAPINILSSITANQLGPDTVIPRMKEVWSHKSGKTLLPKQEPASTSGACIILKIITEEVLLVVVDLEEVMEVFTMDVEVLLLTHNNSSKVLPNLMGIRTKTIVVAKARVKPEPMPLK</sequence>
<proteinExistence type="predicted"/>
<dbReference type="Proteomes" id="UP000054217">
    <property type="component" value="Unassembled WGS sequence"/>
</dbReference>
<organism evidence="1 2">
    <name type="scientific">Pisolithus tinctorius Marx 270</name>
    <dbReference type="NCBI Taxonomy" id="870435"/>
    <lineage>
        <taxon>Eukaryota</taxon>
        <taxon>Fungi</taxon>
        <taxon>Dikarya</taxon>
        <taxon>Basidiomycota</taxon>
        <taxon>Agaricomycotina</taxon>
        <taxon>Agaricomycetes</taxon>
        <taxon>Agaricomycetidae</taxon>
        <taxon>Boletales</taxon>
        <taxon>Sclerodermatineae</taxon>
        <taxon>Pisolithaceae</taxon>
        <taxon>Pisolithus</taxon>
    </lineage>
</organism>
<protein>
    <submittedName>
        <fullName evidence="1">Uncharacterized protein</fullName>
    </submittedName>
</protein>
<dbReference type="OrthoDB" id="3066115at2759"/>
<accession>A0A0C3ID44</accession>
<reference evidence="2" key="2">
    <citation type="submission" date="2015-01" db="EMBL/GenBank/DDBJ databases">
        <title>Evolutionary Origins and Diversification of the Mycorrhizal Mutualists.</title>
        <authorList>
            <consortium name="DOE Joint Genome Institute"/>
            <consortium name="Mycorrhizal Genomics Consortium"/>
            <person name="Kohler A."/>
            <person name="Kuo A."/>
            <person name="Nagy L.G."/>
            <person name="Floudas D."/>
            <person name="Copeland A."/>
            <person name="Barry K.W."/>
            <person name="Cichocki N."/>
            <person name="Veneault-Fourrey C."/>
            <person name="LaButti K."/>
            <person name="Lindquist E.A."/>
            <person name="Lipzen A."/>
            <person name="Lundell T."/>
            <person name="Morin E."/>
            <person name="Murat C."/>
            <person name="Riley R."/>
            <person name="Ohm R."/>
            <person name="Sun H."/>
            <person name="Tunlid A."/>
            <person name="Henrissat B."/>
            <person name="Grigoriev I.V."/>
            <person name="Hibbett D.S."/>
            <person name="Martin F."/>
        </authorList>
    </citation>
    <scope>NUCLEOTIDE SEQUENCE [LARGE SCALE GENOMIC DNA]</scope>
    <source>
        <strain evidence="2">Marx 270</strain>
    </source>
</reference>
<dbReference type="AlphaFoldDB" id="A0A0C3ID44"/>
<dbReference type="InParanoid" id="A0A0C3ID44"/>